<name>A0A1B0CXZ6_LUTLO</name>
<dbReference type="EMBL" id="AJWK01035129">
    <property type="status" value="NOT_ANNOTATED_CDS"/>
    <property type="molecule type" value="Genomic_DNA"/>
</dbReference>
<dbReference type="EMBL" id="AJWK01035128">
    <property type="status" value="NOT_ANNOTATED_CDS"/>
    <property type="molecule type" value="Genomic_DNA"/>
</dbReference>
<reference evidence="1" key="1">
    <citation type="submission" date="2020-05" db="UniProtKB">
        <authorList>
            <consortium name="EnsemblMetazoa"/>
        </authorList>
    </citation>
    <scope>IDENTIFICATION</scope>
    <source>
        <strain evidence="1">Jacobina</strain>
    </source>
</reference>
<dbReference type="VEuPathDB" id="VectorBase:LLONM1_006398"/>
<protein>
    <submittedName>
        <fullName evidence="1">Uncharacterized protein</fullName>
    </submittedName>
</protein>
<accession>A0A1B0CXZ6</accession>
<sequence>MQQDSIIFNFFTAPSELFRALLLSLVVMNFGITERLKSMENHLKISPSSSEDVFERIKRLENRILYLESISPEYLHFLEKTTQPKSGDSRETGTRKRKYSIRSIDEFINELEEIYL</sequence>
<organism evidence="1 2">
    <name type="scientific">Lutzomyia longipalpis</name>
    <name type="common">Sand fly</name>
    <dbReference type="NCBI Taxonomy" id="7200"/>
    <lineage>
        <taxon>Eukaryota</taxon>
        <taxon>Metazoa</taxon>
        <taxon>Ecdysozoa</taxon>
        <taxon>Arthropoda</taxon>
        <taxon>Hexapoda</taxon>
        <taxon>Insecta</taxon>
        <taxon>Pterygota</taxon>
        <taxon>Neoptera</taxon>
        <taxon>Endopterygota</taxon>
        <taxon>Diptera</taxon>
        <taxon>Nematocera</taxon>
        <taxon>Psychodoidea</taxon>
        <taxon>Psychodidae</taxon>
        <taxon>Lutzomyia</taxon>
        <taxon>Lutzomyia</taxon>
    </lineage>
</organism>
<dbReference type="EnsemblMetazoa" id="LLOJ009994-RA">
    <property type="protein sequence ID" value="LLOJ009994-PA"/>
    <property type="gene ID" value="LLOJ009994"/>
</dbReference>
<dbReference type="VEuPathDB" id="VectorBase:LLOJ009994"/>
<keyword evidence="2" id="KW-1185">Reference proteome</keyword>
<proteinExistence type="predicted"/>
<dbReference type="AlphaFoldDB" id="A0A1B0CXZ6"/>
<dbReference type="Proteomes" id="UP000092461">
    <property type="component" value="Unassembled WGS sequence"/>
</dbReference>
<evidence type="ECO:0000313" key="2">
    <source>
        <dbReference type="Proteomes" id="UP000092461"/>
    </source>
</evidence>
<evidence type="ECO:0000313" key="1">
    <source>
        <dbReference type="EnsemblMetazoa" id="LLOJ009994-PA"/>
    </source>
</evidence>